<accession>A0A2N3LQ95</accession>
<keyword evidence="2" id="KW-0520">NAD</keyword>
<protein>
    <submittedName>
        <fullName evidence="5">UDP-N-acetyl-D-glucosamine dehydrogenase</fullName>
    </submittedName>
</protein>
<organism evidence="5 6">
    <name type="scientific">Heyndrickxia camelliae</name>
    <dbReference type="NCBI Taxonomy" id="1707093"/>
    <lineage>
        <taxon>Bacteria</taxon>
        <taxon>Bacillati</taxon>
        <taxon>Bacillota</taxon>
        <taxon>Bacilli</taxon>
        <taxon>Bacillales</taxon>
        <taxon>Bacillaceae</taxon>
        <taxon>Heyndrickxia</taxon>
    </lineage>
</organism>
<reference evidence="5 6" key="1">
    <citation type="submission" date="2017-11" db="EMBL/GenBank/DDBJ databases">
        <title>Bacillus camelliae sp. nov., isolated from pu'er tea.</title>
        <authorList>
            <person name="Niu L."/>
        </authorList>
    </citation>
    <scope>NUCLEOTIDE SEQUENCE [LARGE SCALE GENOMIC DNA]</scope>
    <source>
        <strain evidence="5 6">7578-1</strain>
    </source>
</reference>
<dbReference type="Proteomes" id="UP000233440">
    <property type="component" value="Unassembled WGS sequence"/>
</dbReference>
<name>A0A2N3LQ95_9BACI</name>
<sequence length="428" mass="47452">MNHKIAVIGQGYVGLPLSIMLVEKGYNVIGIDVDEAKINSLNNSKSYIGDVTDNQLQKANLSNRYKATTNFDVLSEVNTIIICVPTPLTPEHNPDLRFIINAGEAIQTRLKKGQLVILESSTYPGTTKEVLLPILEKSGLKVGSDFYLANSPERIDPGNKKFKVDEIPKVVGGITDECKNMAVSLYGNIYKKVIPVSTSEAAELTKLLENTYRFINISFINEMAILSDKLNTNIWEVIEAAATKPYGFTPYYPGPGIGGHCIPVDPLYLQWKLQQLETDSEFILLSDSTNQRIIDYIIKRTEELLGENKPFDSSTILIYGVTYKKDIADTRDSPSLKIIEKLKQKAANVLYHDPYIPTIKIGEELFASVDLTDDLISQSDCVLILADHSNIPLERILTHASLVFDTRNVTGKVEGKAKVIKLGDGSKL</sequence>
<dbReference type="GO" id="GO:0016616">
    <property type="term" value="F:oxidoreductase activity, acting on the CH-OH group of donors, NAD or NADP as acceptor"/>
    <property type="evidence" value="ECO:0007669"/>
    <property type="project" value="InterPro"/>
</dbReference>
<dbReference type="Gene3D" id="3.40.50.720">
    <property type="entry name" value="NAD(P)-binding Rossmann-like Domain"/>
    <property type="match status" value="2"/>
</dbReference>
<dbReference type="PIRSF" id="PIRSF500136">
    <property type="entry name" value="UDP_ManNAc_DH"/>
    <property type="match status" value="1"/>
</dbReference>
<dbReference type="PIRSF" id="PIRSF000124">
    <property type="entry name" value="UDPglc_GDPman_dh"/>
    <property type="match status" value="1"/>
</dbReference>
<dbReference type="SUPFAM" id="SSF52413">
    <property type="entry name" value="UDP-glucose/GDP-mannose dehydrogenase C-terminal domain"/>
    <property type="match status" value="1"/>
</dbReference>
<comment type="caution">
    <text evidence="5">The sequence shown here is derived from an EMBL/GenBank/DDBJ whole genome shotgun (WGS) entry which is preliminary data.</text>
</comment>
<dbReference type="InterPro" id="IPR001732">
    <property type="entry name" value="UDP-Glc/GDP-Man_DH_N"/>
</dbReference>
<dbReference type="InterPro" id="IPR008927">
    <property type="entry name" value="6-PGluconate_DH-like_C_sf"/>
</dbReference>
<evidence type="ECO:0000256" key="3">
    <source>
        <dbReference type="PIRNR" id="PIRNR000124"/>
    </source>
</evidence>
<dbReference type="NCBIfam" id="TIGR03026">
    <property type="entry name" value="NDP-sugDHase"/>
    <property type="match status" value="1"/>
</dbReference>
<dbReference type="InterPro" id="IPR028359">
    <property type="entry name" value="UDP_ManNAc/GlcNAc_DH"/>
</dbReference>
<dbReference type="PANTHER" id="PTHR43491">
    <property type="entry name" value="UDP-N-ACETYL-D-MANNOSAMINE DEHYDROGENASE"/>
    <property type="match status" value="1"/>
</dbReference>
<dbReference type="InterPro" id="IPR017476">
    <property type="entry name" value="UDP-Glc/GDP-Man"/>
</dbReference>
<dbReference type="EMBL" id="PIQO01000001">
    <property type="protein sequence ID" value="PKR86796.1"/>
    <property type="molecule type" value="Genomic_DNA"/>
</dbReference>
<dbReference type="SUPFAM" id="SSF48179">
    <property type="entry name" value="6-phosphogluconate dehydrogenase C-terminal domain-like"/>
    <property type="match status" value="1"/>
</dbReference>
<dbReference type="GO" id="GO:0016628">
    <property type="term" value="F:oxidoreductase activity, acting on the CH-CH group of donors, NAD or NADP as acceptor"/>
    <property type="evidence" value="ECO:0007669"/>
    <property type="project" value="InterPro"/>
</dbReference>
<evidence type="ECO:0000256" key="1">
    <source>
        <dbReference type="ARBA" id="ARBA00023002"/>
    </source>
</evidence>
<dbReference type="SUPFAM" id="SSF51735">
    <property type="entry name" value="NAD(P)-binding Rossmann-fold domains"/>
    <property type="match status" value="1"/>
</dbReference>
<keyword evidence="1" id="KW-0560">Oxidoreductase</keyword>
<dbReference type="InterPro" id="IPR036220">
    <property type="entry name" value="UDP-Glc/GDP-Man_DH_C_sf"/>
</dbReference>
<dbReference type="RefSeq" id="WP_101352445.1">
    <property type="nucleotide sequence ID" value="NZ_PIQO01000001.1"/>
</dbReference>
<dbReference type="InterPro" id="IPR036291">
    <property type="entry name" value="NAD(P)-bd_dom_sf"/>
</dbReference>
<evidence type="ECO:0000259" key="4">
    <source>
        <dbReference type="SMART" id="SM00984"/>
    </source>
</evidence>
<keyword evidence="6" id="KW-1185">Reference proteome</keyword>
<dbReference type="Pfam" id="PF00984">
    <property type="entry name" value="UDPG_MGDP_dh"/>
    <property type="match status" value="1"/>
</dbReference>
<dbReference type="PANTHER" id="PTHR43491:SF1">
    <property type="entry name" value="UDP-N-ACETYL-D-MANNOSAMINE DEHYDROGENASE"/>
    <property type="match status" value="1"/>
</dbReference>
<gene>
    <name evidence="5" type="ORF">CWO92_01670</name>
</gene>
<dbReference type="InterPro" id="IPR014026">
    <property type="entry name" value="UDP-Glc/GDP-Man_DH_dimer"/>
</dbReference>
<dbReference type="AlphaFoldDB" id="A0A2N3LQ95"/>
<evidence type="ECO:0000313" key="6">
    <source>
        <dbReference type="Proteomes" id="UP000233440"/>
    </source>
</evidence>
<evidence type="ECO:0000256" key="2">
    <source>
        <dbReference type="ARBA" id="ARBA00023027"/>
    </source>
</evidence>
<feature type="domain" description="UDP-glucose/GDP-mannose dehydrogenase C-terminal" evidence="4">
    <location>
        <begin position="317"/>
        <end position="412"/>
    </location>
</feature>
<dbReference type="OrthoDB" id="9803238at2"/>
<dbReference type="SMART" id="SM00984">
    <property type="entry name" value="UDPG_MGDP_dh_C"/>
    <property type="match status" value="1"/>
</dbReference>
<comment type="similarity">
    <text evidence="3">Belongs to the UDP-glucose/GDP-mannose dehydrogenase family.</text>
</comment>
<evidence type="ECO:0000313" key="5">
    <source>
        <dbReference type="EMBL" id="PKR86796.1"/>
    </source>
</evidence>
<dbReference type="GO" id="GO:0051287">
    <property type="term" value="F:NAD binding"/>
    <property type="evidence" value="ECO:0007669"/>
    <property type="project" value="InterPro"/>
</dbReference>
<dbReference type="Pfam" id="PF03721">
    <property type="entry name" value="UDPG_MGDP_dh_N"/>
    <property type="match status" value="1"/>
</dbReference>
<proteinExistence type="inferred from homology"/>
<dbReference type="InterPro" id="IPR014027">
    <property type="entry name" value="UDP-Glc/GDP-Man_DH_C"/>
</dbReference>
<dbReference type="GO" id="GO:0000271">
    <property type="term" value="P:polysaccharide biosynthetic process"/>
    <property type="evidence" value="ECO:0007669"/>
    <property type="project" value="InterPro"/>
</dbReference>
<dbReference type="Pfam" id="PF03720">
    <property type="entry name" value="UDPG_MGDP_dh_C"/>
    <property type="match status" value="1"/>
</dbReference>